<feature type="domain" description="Fibronectin type-III" evidence="2">
    <location>
        <begin position="610"/>
        <end position="704"/>
    </location>
</feature>
<dbReference type="PROSITE" id="PS50853">
    <property type="entry name" value="FN3"/>
    <property type="match status" value="7"/>
</dbReference>
<feature type="domain" description="Fibronectin type-III" evidence="2">
    <location>
        <begin position="314"/>
        <end position="405"/>
    </location>
</feature>
<dbReference type="InterPro" id="IPR036116">
    <property type="entry name" value="FN3_sf"/>
</dbReference>
<organism evidence="3 4">
    <name type="scientific">Spirosoma profusum</name>
    <dbReference type="NCBI Taxonomy" id="2771354"/>
    <lineage>
        <taxon>Bacteria</taxon>
        <taxon>Pseudomonadati</taxon>
        <taxon>Bacteroidota</taxon>
        <taxon>Cytophagia</taxon>
        <taxon>Cytophagales</taxon>
        <taxon>Cytophagaceae</taxon>
        <taxon>Spirosoma</taxon>
    </lineage>
</organism>
<dbReference type="PANTHER" id="PTHR46708:SF2">
    <property type="entry name" value="FIBRONECTIN TYPE-III DOMAIN-CONTAINING PROTEIN"/>
    <property type="match status" value="1"/>
</dbReference>
<dbReference type="SMART" id="SM00060">
    <property type="entry name" value="FN3"/>
    <property type="match status" value="7"/>
</dbReference>
<name>A0A926Y3I5_9BACT</name>
<dbReference type="Proteomes" id="UP000598820">
    <property type="component" value="Unassembled WGS sequence"/>
</dbReference>
<dbReference type="Gene3D" id="2.60.40.10">
    <property type="entry name" value="Immunoglobulins"/>
    <property type="match status" value="7"/>
</dbReference>
<proteinExistence type="predicted"/>
<dbReference type="InterPro" id="IPR003961">
    <property type="entry name" value="FN3_dom"/>
</dbReference>
<dbReference type="SUPFAM" id="SSF49265">
    <property type="entry name" value="Fibronectin type III"/>
    <property type="match status" value="5"/>
</dbReference>
<comment type="caution">
    <text evidence="3">The sequence shown here is derived from an EMBL/GenBank/DDBJ whole genome shotgun (WGS) entry which is preliminary data.</text>
</comment>
<gene>
    <name evidence="3" type="ORF">IC229_26035</name>
</gene>
<feature type="domain" description="Fibronectin type-III" evidence="2">
    <location>
        <begin position="42"/>
        <end position="131"/>
    </location>
</feature>
<dbReference type="RefSeq" id="WP_190890449.1">
    <property type="nucleotide sequence ID" value="NZ_JACWZY010000028.1"/>
</dbReference>
<reference evidence="3" key="1">
    <citation type="submission" date="2020-09" db="EMBL/GenBank/DDBJ databases">
        <authorList>
            <person name="Kim M.K."/>
        </authorList>
    </citation>
    <scope>NUCLEOTIDE SEQUENCE</scope>
    <source>
        <strain evidence="3">BT702</strain>
    </source>
</reference>
<dbReference type="Pfam" id="PF00041">
    <property type="entry name" value="fn3"/>
    <property type="match status" value="4"/>
</dbReference>
<dbReference type="InterPro" id="IPR013783">
    <property type="entry name" value="Ig-like_fold"/>
</dbReference>
<evidence type="ECO:0000313" key="4">
    <source>
        <dbReference type="Proteomes" id="UP000598820"/>
    </source>
</evidence>
<dbReference type="CDD" id="cd00063">
    <property type="entry name" value="FN3"/>
    <property type="match status" value="5"/>
</dbReference>
<evidence type="ECO:0000259" key="2">
    <source>
        <dbReference type="PROSITE" id="PS50853"/>
    </source>
</evidence>
<dbReference type="InterPro" id="IPR050991">
    <property type="entry name" value="ECM_Regulatory_Proteins"/>
</dbReference>
<feature type="domain" description="Fibronectin type-III" evidence="2">
    <location>
        <begin position="224"/>
        <end position="311"/>
    </location>
</feature>
<sequence length="974" mass="106575">MKTPLQTTAVGLWTINYLGRLLALGIWLSLSAQVVYAQTCFTPSNVFVSGITSTTAQLHWTTSYSSGTGFRIEVQNLNTNTVQVFTAEAPTNVADISPLTDNTPYLCRIQTYCSNGGISPFVSTTFTTGCPIPRNPTVSSVAQTTTRQLLTWETPTDPAPQSYEVQYRSTGNQNWTSVPGTTNSVYPLTGLSPNVSYEWQVRSQCSFGPSSFTAGPAFQTACNRPGLVEQSRGATFIALELSTQETTPVTYELSYRVQSGPPSYTTIPGITASAYNLTGLLPNTNYEVRLRATCPVGGQSAYTTQGWTTNACQRPITPIASAPTGSTVRLQWFMPGANPTSPTEIRYSTISPLSWSTVTTNATSYTLTGLTPGTTYQWQVRSVCATGYESVWNAEGNNFTTTTPTAPPPCPLPSTNPLYGSGSDRYWNVYWTTVYNERYNLRYRPVTSPVSSWTTLNQVNAQYSVYMLRGLKASTLYEWQVQSECIETGGISDWTASATFTTLAQEPCLAPTNLRTDFVTDRRASLLWSDGGYLNADRYQGQYRVAGSNSSWTSFTVTGDFGGTHTILNLSSSTNYEVQVQAVCSPGYTSTLTAPVTFGTLAPIVCANLTPTGLANSQITRSNARFTWNDMVPGTTAETYNLRYRPINTSNWVGNVANYPGNEYPPVFQNLTPSTTYEWQVQTVCPEGDLSPWSALAQFTTSLCEQLIEPATLVYNEGMARLQWSGQIGSTTYPVTVQYRTKSPVGSWIPVSNFNNGDFLTGLSPNVAYEWQARNNCSNPTSTSDWTPIQSFTALGCIPPPNANLADGGISGNAAYATIQWRRGFYFQEQTTFNMRWRKLGTTTWLTASNITSGGFGQYIGNLEVNATYEWQIQTNCLGGGTSVFSQSYIFSIIPGFYPIGNFYTVKNGDWSDYSVWSTGRVPELSFPGNFATPVEIRHQITVPAGYLAPARTVRYTNGARLLFGTGARILLGN</sequence>
<feature type="domain" description="Fibronectin type-III" evidence="2">
    <location>
        <begin position="132"/>
        <end position="223"/>
    </location>
</feature>
<keyword evidence="4" id="KW-1185">Reference proteome</keyword>
<evidence type="ECO:0000256" key="1">
    <source>
        <dbReference type="ARBA" id="ARBA00022737"/>
    </source>
</evidence>
<accession>A0A926Y3I5</accession>
<feature type="domain" description="Fibronectin type-III" evidence="2">
    <location>
        <begin position="510"/>
        <end position="603"/>
    </location>
</feature>
<dbReference type="EMBL" id="JACWZY010000028">
    <property type="protein sequence ID" value="MBD2704132.1"/>
    <property type="molecule type" value="Genomic_DNA"/>
</dbReference>
<dbReference type="PANTHER" id="PTHR46708">
    <property type="entry name" value="TENASCIN"/>
    <property type="match status" value="1"/>
</dbReference>
<protein>
    <submittedName>
        <fullName evidence="3">Fibronectin type III domain-containing protein</fullName>
    </submittedName>
</protein>
<evidence type="ECO:0000313" key="3">
    <source>
        <dbReference type="EMBL" id="MBD2704132.1"/>
    </source>
</evidence>
<keyword evidence="1" id="KW-0677">Repeat</keyword>
<feature type="domain" description="Fibronectin type-III" evidence="2">
    <location>
        <begin position="413"/>
        <end position="505"/>
    </location>
</feature>
<dbReference type="AlphaFoldDB" id="A0A926Y3I5"/>